<comment type="caution">
    <text evidence="1">The sequence shown here is derived from an EMBL/GenBank/DDBJ whole genome shotgun (WGS) entry which is preliminary data.</text>
</comment>
<reference evidence="1 2" key="1">
    <citation type="journal article" date="2019" name="Sci. Rep.">
        <title>Orb-weaving spider Araneus ventricosus genome elucidates the spidroin gene catalogue.</title>
        <authorList>
            <person name="Kono N."/>
            <person name="Nakamura H."/>
            <person name="Ohtoshi R."/>
            <person name="Moran D.A.P."/>
            <person name="Shinohara A."/>
            <person name="Yoshida Y."/>
            <person name="Fujiwara M."/>
            <person name="Mori M."/>
            <person name="Tomita M."/>
            <person name="Arakawa K."/>
        </authorList>
    </citation>
    <scope>NUCLEOTIDE SEQUENCE [LARGE SCALE GENOMIC DNA]</scope>
</reference>
<evidence type="ECO:0000313" key="2">
    <source>
        <dbReference type="Proteomes" id="UP000499080"/>
    </source>
</evidence>
<protein>
    <submittedName>
        <fullName evidence="1">Uncharacterized protein</fullName>
    </submittedName>
</protein>
<name>A0A4Y2RLV6_ARAVE</name>
<organism evidence="1 2">
    <name type="scientific">Araneus ventricosus</name>
    <name type="common">Orbweaver spider</name>
    <name type="synonym">Epeira ventricosa</name>
    <dbReference type="NCBI Taxonomy" id="182803"/>
    <lineage>
        <taxon>Eukaryota</taxon>
        <taxon>Metazoa</taxon>
        <taxon>Ecdysozoa</taxon>
        <taxon>Arthropoda</taxon>
        <taxon>Chelicerata</taxon>
        <taxon>Arachnida</taxon>
        <taxon>Araneae</taxon>
        <taxon>Araneomorphae</taxon>
        <taxon>Entelegynae</taxon>
        <taxon>Araneoidea</taxon>
        <taxon>Araneidae</taxon>
        <taxon>Araneus</taxon>
    </lineage>
</organism>
<dbReference type="AlphaFoldDB" id="A0A4Y2RLV6"/>
<keyword evidence="2" id="KW-1185">Reference proteome</keyword>
<gene>
    <name evidence="1" type="ORF">AVEN_253575_1</name>
</gene>
<accession>A0A4Y2RLV6</accession>
<dbReference type="EMBL" id="BGPR01017601">
    <property type="protein sequence ID" value="GBN76638.1"/>
    <property type="molecule type" value="Genomic_DNA"/>
</dbReference>
<proteinExistence type="predicted"/>
<dbReference type="Proteomes" id="UP000499080">
    <property type="component" value="Unassembled WGS sequence"/>
</dbReference>
<evidence type="ECO:0000313" key="1">
    <source>
        <dbReference type="EMBL" id="GBN76638.1"/>
    </source>
</evidence>
<sequence>MVEYRPKTHTHLQLPVGTVLRPLSTSFDLPIIYRCFSRMLQLSNKPSDHWNRVPLLCKVQPQYSLRFFVGFGSPWKDGRNCSPLCRKGAVLVRDGYKVRCTPADLCR</sequence>